<dbReference type="Proteomes" id="UP000476281">
    <property type="component" value="Unassembled WGS sequence"/>
</dbReference>
<gene>
    <name evidence="2" type="ORF">F9C29_34600</name>
</gene>
<proteinExistence type="predicted"/>
<evidence type="ECO:0000256" key="1">
    <source>
        <dbReference type="SAM" id="MobiDB-lite"/>
    </source>
</evidence>
<name>A0A6L3X308_9ENTR</name>
<organism evidence="2 3">
    <name type="scientific">Enterobacter hormaechei</name>
    <dbReference type="NCBI Taxonomy" id="158836"/>
    <lineage>
        <taxon>Bacteria</taxon>
        <taxon>Pseudomonadati</taxon>
        <taxon>Pseudomonadota</taxon>
        <taxon>Gammaproteobacteria</taxon>
        <taxon>Enterobacterales</taxon>
        <taxon>Enterobacteriaceae</taxon>
        <taxon>Enterobacter</taxon>
        <taxon>Enterobacter cloacae complex</taxon>
    </lineage>
</organism>
<evidence type="ECO:0000313" key="2">
    <source>
        <dbReference type="EMBL" id="KAB2428749.1"/>
    </source>
</evidence>
<evidence type="ECO:0000313" key="3">
    <source>
        <dbReference type="Proteomes" id="UP000476281"/>
    </source>
</evidence>
<protein>
    <submittedName>
        <fullName evidence="2">Electron transport complex subunit RsxC</fullName>
    </submittedName>
</protein>
<feature type="non-terminal residue" evidence="2">
    <location>
        <position position="1"/>
    </location>
</feature>
<reference evidence="2 3" key="1">
    <citation type="submission" date="2019-09" db="EMBL/GenBank/DDBJ databases">
        <title>Reversal of blaTEM antimicrobial resistance by CRISPR-Cas9 in clinical E. coli and other Enterobacteriaceae strains.</title>
        <authorList>
            <person name="Tagliaferri T."/>
            <person name="Guimaraes N."/>
            <person name="Pereira M."/>
            <person name="Felicori L."/>
            <person name="Horz H.-P."/>
            <person name="Santos S."/>
            <person name="Mendes T."/>
        </authorList>
    </citation>
    <scope>NUCLEOTIDE SEQUENCE [LARGE SCALE GENOMIC DNA]</scope>
    <source>
        <strain evidence="2 3">E2_blaTEM_MG</strain>
    </source>
</reference>
<feature type="region of interest" description="Disordered" evidence="1">
    <location>
        <begin position="1"/>
        <end position="46"/>
    </location>
</feature>
<feature type="compositionally biased region" description="Basic and acidic residues" evidence="1">
    <location>
        <begin position="31"/>
        <end position="46"/>
    </location>
</feature>
<sequence>VQPAEESEAPVDPRKAAVEAPIARAKARKAAQQDERPAAANDDPRKAAVAAAIARVQAKKAAQQAVNED</sequence>
<accession>A0A6L3X308</accession>
<dbReference type="EMBL" id="WBSZ01002638">
    <property type="protein sequence ID" value="KAB2428749.1"/>
    <property type="molecule type" value="Genomic_DNA"/>
</dbReference>
<dbReference type="AlphaFoldDB" id="A0A6L3X308"/>
<comment type="caution">
    <text evidence="2">The sequence shown here is derived from an EMBL/GenBank/DDBJ whole genome shotgun (WGS) entry which is preliminary data.</text>
</comment>